<evidence type="ECO:0000313" key="3">
    <source>
        <dbReference type="Proteomes" id="UP000317291"/>
    </source>
</evidence>
<dbReference type="AlphaFoldDB" id="A0A5C5R5G4"/>
<dbReference type="PANTHER" id="PTHR42957">
    <property type="entry name" value="HELICASE MJ1565-RELATED"/>
    <property type="match status" value="1"/>
</dbReference>
<feature type="domain" description="AAA+ ATPase" evidence="1">
    <location>
        <begin position="164"/>
        <end position="509"/>
    </location>
</feature>
<sequence length="561" mass="60103">MVKLLHPFVAERLAGTVMGIDGVEATVSLPWAGFAPTSLFGRPVLRGEIGEFLIFARGTTGIFGRITSLETPRAKRPEANTGPDARTAVDVVGTVQLLGTLTLDGTFVRGVARHPRVGDLAYAADEDVVRAVLGDGVSDDATLDLGVLSGAQGIPVGVSLGALFGRHLAVVGSTGGGKSWTLAALMERSAASGVRTLLLDATGEFEPLGDLARHLVVSASEPAYGKQVHLPHRQLSESDRRALLRPSGASQLPKMRAAIRSLRLVEVLGSGHSMVTDGLLRKANNPRKPYSDAVFQHASIVDDPRAEFNLRNLADQIRHECVYETSQQNDSHFGGWAPNELGYCNTLIGRVYDLISTPEIMGILDPQPGGAVSSSVLDEIDKWVADDSAERILRISLADITFSHNMREIVVNTIGRHLLSGARRSQFRVRPLVVAIDEAHQFFGQSIADELVAASFDSFDLIAKEGRKYGLVVCMATQRPGDLPAAILSQAGALLVHRLTERRDRERVEHAASELTASATRQLPALMPGEALLVGSDFAIPVPVHIAAPQRKPDSRGPVFG</sequence>
<dbReference type="InterPro" id="IPR003593">
    <property type="entry name" value="AAA+_ATPase"/>
</dbReference>
<accession>A0A5C5R5G4</accession>
<proteinExistence type="predicted"/>
<dbReference type="InterPro" id="IPR002789">
    <property type="entry name" value="HerA_central"/>
</dbReference>
<dbReference type="Proteomes" id="UP000317291">
    <property type="component" value="Unassembled WGS sequence"/>
</dbReference>
<dbReference type="InterPro" id="IPR027417">
    <property type="entry name" value="P-loop_NTPase"/>
</dbReference>
<dbReference type="PANTHER" id="PTHR42957:SF1">
    <property type="entry name" value="HELICASE MJ1565-RELATED"/>
    <property type="match status" value="1"/>
</dbReference>
<gene>
    <name evidence="2" type="ORF">FK529_15105</name>
</gene>
<dbReference type="Pfam" id="PF01935">
    <property type="entry name" value="DUF87"/>
    <property type="match status" value="1"/>
</dbReference>
<dbReference type="InterPro" id="IPR008571">
    <property type="entry name" value="HerA-like"/>
</dbReference>
<comment type="caution">
    <text evidence="2">The sequence shown here is derived from an EMBL/GenBank/DDBJ whole genome shotgun (WGS) entry which is preliminary data.</text>
</comment>
<dbReference type="GO" id="GO:0005524">
    <property type="term" value="F:ATP binding"/>
    <property type="evidence" value="ECO:0007669"/>
    <property type="project" value="UniProtKB-KW"/>
</dbReference>
<evidence type="ECO:0000259" key="1">
    <source>
        <dbReference type="SMART" id="SM00382"/>
    </source>
</evidence>
<dbReference type="SMART" id="SM00382">
    <property type="entry name" value="AAA"/>
    <property type="match status" value="1"/>
</dbReference>
<organism evidence="2 3">
    <name type="scientific">Tsukamurella asaccharolytica</name>
    <dbReference type="NCBI Taxonomy" id="2592067"/>
    <lineage>
        <taxon>Bacteria</taxon>
        <taxon>Bacillati</taxon>
        <taxon>Actinomycetota</taxon>
        <taxon>Actinomycetes</taxon>
        <taxon>Mycobacteriales</taxon>
        <taxon>Tsukamurellaceae</taxon>
        <taxon>Tsukamurella</taxon>
    </lineage>
</organism>
<keyword evidence="2" id="KW-0547">Nucleotide-binding</keyword>
<reference evidence="2 3" key="1">
    <citation type="submission" date="2019-06" db="EMBL/GenBank/DDBJ databases">
        <title>Tsukamurella conjunctivitidis sp. nov., Tsukamurella assacharolytica sp. nov. and Tsukamurella sputae sp. nov. isolated from patients with conjunctivitis, bacteraemia (lymphoma) and respiratory infection (sputum) in Hong Kong.</title>
        <authorList>
            <person name="Teng J.L.L."/>
            <person name="Lee H.H."/>
            <person name="Fong J.Y.H."/>
            <person name="Fok K.M.N."/>
            <person name="Lau S.K.P."/>
            <person name="Woo P.C.Y."/>
        </authorList>
    </citation>
    <scope>NUCLEOTIDE SEQUENCE [LARGE SCALE GENOMIC DNA]</scope>
    <source>
        <strain evidence="2 3">HKU71</strain>
    </source>
</reference>
<name>A0A5C5R5G4_9ACTN</name>
<dbReference type="EMBL" id="VIGW01000009">
    <property type="protein sequence ID" value="TWS18427.1"/>
    <property type="molecule type" value="Genomic_DNA"/>
</dbReference>
<keyword evidence="2" id="KW-0067">ATP-binding</keyword>
<dbReference type="OrthoDB" id="9806951at2"/>
<dbReference type="Gene3D" id="3.40.50.300">
    <property type="entry name" value="P-loop containing nucleotide triphosphate hydrolases"/>
    <property type="match status" value="2"/>
</dbReference>
<evidence type="ECO:0000313" key="2">
    <source>
        <dbReference type="EMBL" id="TWS18427.1"/>
    </source>
</evidence>
<protein>
    <submittedName>
        <fullName evidence="2">ATP-binding protein</fullName>
    </submittedName>
</protein>
<dbReference type="SUPFAM" id="SSF52540">
    <property type="entry name" value="P-loop containing nucleoside triphosphate hydrolases"/>
    <property type="match status" value="1"/>
</dbReference>
<keyword evidence="3" id="KW-1185">Reference proteome</keyword>
<dbReference type="RefSeq" id="WP_082809227.1">
    <property type="nucleotide sequence ID" value="NZ_VIGW01000009.1"/>
</dbReference>